<dbReference type="SMART" id="SM00645">
    <property type="entry name" value="Pept_C1"/>
    <property type="match status" value="1"/>
</dbReference>
<feature type="domain" description="Peptidase C1A papain C-terminal" evidence="3">
    <location>
        <begin position="81"/>
        <end position="336"/>
    </location>
</feature>
<dbReference type="InterPro" id="IPR013128">
    <property type="entry name" value="Peptidase_C1A"/>
</dbReference>
<dbReference type="EMBL" id="CAXAMM010040024">
    <property type="protein sequence ID" value="CAK9090670.1"/>
    <property type="molecule type" value="Genomic_DNA"/>
</dbReference>
<comment type="caution">
    <text evidence="4">The sequence shown here is derived from an EMBL/GenBank/DDBJ whole genome shotgun (WGS) entry which is preliminary data.</text>
</comment>
<dbReference type="Gene3D" id="3.90.70.10">
    <property type="entry name" value="Cysteine proteinases"/>
    <property type="match status" value="1"/>
</dbReference>
<dbReference type="InterPro" id="IPR000668">
    <property type="entry name" value="Peptidase_C1A_C"/>
</dbReference>
<evidence type="ECO:0000313" key="4">
    <source>
        <dbReference type="EMBL" id="CAK9090670.1"/>
    </source>
</evidence>
<dbReference type="PANTHER" id="PTHR12411">
    <property type="entry name" value="CYSTEINE PROTEASE FAMILY C1-RELATED"/>
    <property type="match status" value="1"/>
</dbReference>
<evidence type="ECO:0000259" key="3">
    <source>
        <dbReference type="SMART" id="SM00645"/>
    </source>
</evidence>
<name>A0ABP0QTB5_9DINO</name>
<dbReference type="Pfam" id="PF00112">
    <property type="entry name" value="Peptidase_C1"/>
    <property type="match status" value="1"/>
</dbReference>
<keyword evidence="5" id="KW-1185">Reference proteome</keyword>
<dbReference type="InterPro" id="IPR038765">
    <property type="entry name" value="Papain-like_cys_pep_sf"/>
</dbReference>
<comment type="similarity">
    <text evidence="1">Belongs to the peptidase C1 family.</text>
</comment>
<dbReference type="Proteomes" id="UP001642464">
    <property type="component" value="Unassembled WGS sequence"/>
</dbReference>
<evidence type="ECO:0000256" key="1">
    <source>
        <dbReference type="ARBA" id="ARBA00008455"/>
    </source>
</evidence>
<evidence type="ECO:0000313" key="5">
    <source>
        <dbReference type="Proteomes" id="UP001642464"/>
    </source>
</evidence>
<protein>
    <submittedName>
        <fullName evidence="4">Cathepsin Z (Cathepsin P) (Cathepsin X)</fullName>
    </submittedName>
</protein>
<keyword evidence="2" id="KW-0865">Zymogen</keyword>
<sequence length="379" mass="40688">MARGSRGGGLCLRGNAVGLTKVFFGVLVVFVALRLADADKVALAEVDGTWSASELIELAGHDVKARVSSPLPSDVLEAQDLPKAWDWRNVSGRNFLTRLNNQHLPHYCGSCWAHAAVTSLADRIKIAREGNGIDINLSVQFLLNCGADVAGSCHGGSAGGSYQLIHDKGFIPFDSCLQYEACSAGSRDPECQGRDFECSKINTCRTCIIKISPGLPPTVKPECKSVDIFPNATVAEYGPVNGADAMKAEIFARGPIACSINSIPLSNYTGGIIDNPNASRHTTHVVSILGWARAQDGSEHWIARTSWGEYFGELGHFRIKLGENQLGIEQHCYWATPGGWTEVNTACVEDGSNCVTHRDFASSPLQAVSRRFLAAASQP</sequence>
<evidence type="ECO:0000256" key="2">
    <source>
        <dbReference type="ARBA" id="ARBA00023145"/>
    </source>
</evidence>
<reference evidence="4 5" key="1">
    <citation type="submission" date="2024-02" db="EMBL/GenBank/DDBJ databases">
        <authorList>
            <person name="Chen Y."/>
            <person name="Shah S."/>
            <person name="Dougan E. K."/>
            <person name="Thang M."/>
            <person name="Chan C."/>
        </authorList>
    </citation>
    <scope>NUCLEOTIDE SEQUENCE [LARGE SCALE GENOMIC DNA]</scope>
</reference>
<accession>A0ABP0QTB5</accession>
<gene>
    <name evidence="4" type="ORF">SCF082_LOCUS42757</name>
</gene>
<dbReference type="SUPFAM" id="SSF54001">
    <property type="entry name" value="Cysteine proteinases"/>
    <property type="match status" value="1"/>
</dbReference>
<proteinExistence type="inferred from homology"/>
<organism evidence="4 5">
    <name type="scientific">Durusdinium trenchii</name>
    <dbReference type="NCBI Taxonomy" id="1381693"/>
    <lineage>
        <taxon>Eukaryota</taxon>
        <taxon>Sar</taxon>
        <taxon>Alveolata</taxon>
        <taxon>Dinophyceae</taxon>
        <taxon>Suessiales</taxon>
        <taxon>Symbiodiniaceae</taxon>
        <taxon>Durusdinium</taxon>
    </lineage>
</organism>